<dbReference type="Proteomes" id="UP000759246">
    <property type="component" value="Unassembled WGS sequence"/>
</dbReference>
<organism evidence="1 2">
    <name type="scientific">Actinomyces bouchesdurhonensis</name>
    <dbReference type="NCBI Taxonomy" id="1852361"/>
    <lineage>
        <taxon>Bacteria</taxon>
        <taxon>Bacillati</taxon>
        <taxon>Actinomycetota</taxon>
        <taxon>Actinomycetes</taxon>
        <taxon>Actinomycetales</taxon>
        <taxon>Actinomycetaceae</taxon>
        <taxon>Actinomyces</taxon>
    </lineage>
</organism>
<evidence type="ECO:0008006" key="3">
    <source>
        <dbReference type="Google" id="ProtNLM"/>
    </source>
</evidence>
<protein>
    <recommendedName>
        <fullName evidence="3">RuvC-like resolvase</fullName>
    </recommendedName>
</protein>
<gene>
    <name evidence="1" type="ORF">HXK09_00005</name>
</gene>
<proteinExistence type="predicted"/>
<accession>A0A929WVA1</accession>
<evidence type="ECO:0000313" key="2">
    <source>
        <dbReference type="Proteomes" id="UP000759246"/>
    </source>
</evidence>
<sequence>MMMGWKEMTTVIAIDPGVNTGLVVARVEEEVEILHFDQFICATHTETAERIKHYLDEYPQATVVAEQFDLRPSNKFTADLTPVKVNAILDWFVDDIHYQTPAQAKGLVKDTTLKNLGWWLTGKDVNYKDANDVRDAFRHLVYYLVHELKHKWTLDNGWPR</sequence>
<comment type="caution">
    <text evidence="1">The sequence shown here is derived from an EMBL/GenBank/DDBJ whole genome shotgun (WGS) entry which is preliminary data.</text>
</comment>
<evidence type="ECO:0000313" key="1">
    <source>
        <dbReference type="EMBL" id="MBF0965561.1"/>
    </source>
</evidence>
<dbReference type="EMBL" id="JABZGF010000001">
    <property type="protein sequence ID" value="MBF0965561.1"/>
    <property type="molecule type" value="Genomic_DNA"/>
</dbReference>
<dbReference type="AlphaFoldDB" id="A0A929WVA1"/>
<reference evidence="1" key="1">
    <citation type="submission" date="2020-04" db="EMBL/GenBank/DDBJ databases">
        <title>Deep metagenomics examines the oral microbiome during advanced dental caries in children, revealing novel taxa and co-occurrences with host molecules.</title>
        <authorList>
            <person name="Baker J.L."/>
            <person name="Morton J.T."/>
            <person name="Dinis M."/>
            <person name="Alvarez R."/>
            <person name="Tran N.C."/>
            <person name="Knight R."/>
            <person name="Edlund A."/>
        </authorList>
    </citation>
    <scope>NUCLEOTIDE SEQUENCE</scope>
    <source>
        <strain evidence="1">JCVI_30_bin.13</strain>
    </source>
</reference>
<name>A0A929WVA1_9ACTO</name>